<evidence type="ECO:0008006" key="3">
    <source>
        <dbReference type="Google" id="ProtNLM"/>
    </source>
</evidence>
<dbReference type="EMBL" id="MHPP01000006">
    <property type="protein sequence ID" value="OGZ85059.1"/>
    <property type="molecule type" value="Genomic_DNA"/>
</dbReference>
<evidence type="ECO:0000313" key="2">
    <source>
        <dbReference type="Proteomes" id="UP000177751"/>
    </source>
</evidence>
<comment type="caution">
    <text evidence="1">The sequence shown here is derived from an EMBL/GenBank/DDBJ whole genome shotgun (WGS) entry which is preliminary data.</text>
</comment>
<dbReference type="AlphaFoldDB" id="A0A1G2JD70"/>
<accession>A0A1G2JD70</accession>
<reference evidence="1 2" key="1">
    <citation type="journal article" date="2016" name="Nat. Commun.">
        <title>Thousands of microbial genomes shed light on interconnected biogeochemical processes in an aquifer system.</title>
        <authorList>
            <person name="Anantharaman K."/>
            <person name="Brown C.T."/>
            <person name="Hug L.A."/>
            <person name="Sharon I."/>
            <person name="Castelle C.J."/>
            <person name="Probst A.J."/>
            <person name="Thomas B.C."/>
            <person name="Singh A."/>
            <person name="Wilkins M.J."/>
            <person name="Karaoz U."/>
            <person name="Brodie E.L."/>
            <person name="Williams K.H."/>
            <person name="Hubbard S.S."/>
            <person name="Banfield J.F."/>
        </authorList>
    </citation>
    <scope>NUCLEOTIDE SEQUENCE [LARGE SCALE GENOMIC DNA]</scope>
</reference>
<organism evidence="1 2">
    <name type="scientific">Candidatus Staskawiczbacteria bacterium RIFOXYC1_FULL_38_18</name>
    <dbReference type="NCBI Taxonomy" id="1802229"/>
    <lineage>
        <taxon>Bacteria</taxon>
        <taxon>Candidatus Staskawicziibacteriota</taxon>
    </lineage>
</organism>
<dbReference type="STRING" id="1802229.A2401_03050"/>
<gene>
    <name evidence="1" type="ORF">A2401_03050</name>
</gene>
<protein>
    <recommendedName>
        <fullName evidence="3">DHHA1 domain-containing protein</fullName>
    </recommendedName>
</protein>
<evidence type="ECO:0000313" key="1">
    <source>
        <dbReference type="EMBL" id="OGZ85059.1"/>
    </source>
</evidence>
<proteinExistence type="predicted"/>
<dbReference type="Proteomes" id="UP000177751">
    <property type="component" value="Unassembled WGS sequence"/>
</dbReference>
<sequence>MVSIRLWVLGGNDGEMEAIKELLDVALERYVQPQMNWGDHRYSAKDLGLVARSDLHKSIVFVECRPAGYFQNVDLHVIDHHGDRSSEPPSVSQVLGMLESLGLRINEAKRRWLELVGANDCGAYSSMESIGATPEEMRRVRAYTRKAQGITAEHEATARIALDLAQMCGRVLVVQLPNVSVKNVCVIDQLYEDGRKGQEYMIVGPGNFHLSGDGEVCARLKEKFGGWTGGVGLGKKGDKKAFWGCNGAVSKTEEILAEINR</sequence>
<name>A0A1G2JD70_9BACT</name>